<proteinExistence type="predicted"/>
<sequence length="34" mass="3837">MLYDVLQEKRDLILKVAADHGIKNVRIFGSVASH</sequence>
<keyword evidence="2" id="KW-1185">Reference proteome</keyword>
<dbReference type="AlphaFoldDB" id="A0A7X0HXH0"/>
<name>A0A7X0HXH0_9BACI</name>
<dbReference type="Proteomes" id="UP000531594">
    <property type="component" value="Unassembled WGS sequence"/>
</dbReference>
<protein>
    <submittedName>
        <fullName evidence="1">Putative nucleotidyltransferase</fullName>
    </submittedName>
</protein>
<keyword evidence="1" id="KW-0808">Transferase</keyword>
<gene>
    <name evidence="1" type="ORF">HNR53_004492</name>
</gene>
<dbReference type="EMBL" id="JACHGK010000029">
    <property type="protein sequence ID" value="MBB6447782.1"/>
    <property type="molecule type" value="Genomic_DNA"/>
</dbReference>
<organism evidence="1 2">
    <name type="scientific">Bacillus benzoevorans</name>
    <dbReference type="NCBI Taxonomy" id="1456"/>
    <lineage>
        <taxon>Bacteria</taxon>
        <taxon>Bacillati</taxon>
        <taxon>Bacillota</taxon>
        <taxon>Bacilli</taxon>
        <taxon>Bacillales</taxon>
        <taxon>Bacillaceae</taxon>
        <taxon>Bacillus</taxon>
    </lineage>
</organism>
<accession>A0A7X0HXH0</accession>
<dbReference type="GO" id="GO:0016740">
    <property type="term" value="F:transferase activity"/>
    <property type="evidence" value="ECO:0007669"/>
    <property type="project" value="UniProtKB-KW"/>
</dbReference>
<reference evidence="1 2" key="1">
    <citation type="submission" date="2020-08" db="EMBL/GenBank/DDBJ databases">
        <title>Genomic Encyclopedia of Type Strains, Phase IV (KMG-IV): sequencing the most valuable type-strain genomes for metagenomic binning, comparative biology and taxonomic classification.</title>
        <authorList>
            <person name="Goeker M."/>
        </authorList>
    </citation>
    <scope>NUCLEOTIDE SEQUENCE [LARGE SCALE GENOMIC DNA]</scope>
    <source>
        <strain evidence="1 2">DSM 5391</strain>
    </source>
</reference>
<comment type="caution">
    <text evidence="1">The sequence shown here is derived from an EMBL/GenBank/DDBJ whole genome shotgun (WGS) entry which is preliminary data.</text>
</comment>
<evidence type="ECO:0000313" key="1">
    <source>
        <dbReference type="EMBL" id="MBB6447782.1"/>
    </source>
</evidence>
<evidence type="ECO:0000313" key="2">
    <source>
        <dbReference type="Proteomes" id="UP000531594"/>
    </source>
</evidence>